<evidence type="ECO:0000313" key="2">
    <source>
        <dbReference type="EMBL" id="AMK59370.1"/>
    </source>
</evidence>
<keyword evidence="1" id="KW-1003">Cell membrane</keyword>
<keyword evidence="1" id="KW-0472">Membrane</keyword>
<feature type="transmembrane region" description="Helical" evidence="1">
    <location>
        <begin position="113"/>
        <end position="135"/>
    </location>
</feature>
<reference evidence="2" key="1">
    <citation type="journal article" date="2016" name="Appl. Environ. Microbiol.">
        <title>Functional Metagenomics of a Biostimulated Petroleum-Contaminated Soil Reveals an Extraordinary Diversity of Extradiol Dioxygenases.</title>
        <authorList>
            <person name="Terron-Gonzalez L."/>
            <person name="Martin-Cabello G."/>
            <person name="Ferrer M."/>
            <person name="Santero E."/>
        </authorList>
    </citation>
    <scope>NUCLEOTIDE SEQUENCE</scope>
</reference>
<dbReference type="GO" id="GO:0022857">
    <property type="term" value="F:transmembrane transporter activity"/>
    <property type="evidence" value="ECO:0007669"/>
    <property type="project" value="UniProtKB-UniRule"/>
</dbReference>
<accession>A0A126SYI6</accession>
<feature type="transmembrane region" description="Helical" evidence="1">
    <location>
        <begin position="38"/>
        <end position="60"/>
    </location>
</feature>
<dbReference type="AlphaFoldDB" id="A0A126SYI6"/>
<dbReference type="PANTHER" id="PTHR34300">
    <property type="entry name" value="QUEUOSINE PRECURSOR TRANSPORTER-RELATED"/>
    <property type="match status" value="1"/>
</dbReference>
<proteinExistence type="inferred from homology"/>
<dbReference type="GO" id="GO:0005886">
    <property type="term" value="C:plasma membrane"/>
    <property type="evidence" value="ECO:0007669"/>
    <property type="project" value="UniProtKB-SubCell"/>
</dbReference>
<dbReference type="NCBIfam" id="TIGR00697">
    <property type="entry name" value="queuosine precursor transporter"/>
    <property type="match status" value="1"/>
</dbReference>
<evidence type="ECO:0000256" key="1">
    <source>
        <dbReference type="HAMAP-Rule" id="MF_02088"/>
    </source>
</evidence>
<feature type="transmembrane region" description="Helical" evidence="1">
    <location>
        <begin position="12"/>
        <end position="32"/>
    </location>
</feature>
<comment type="subcellular location">
    <subcellularLocation>
        <location evidence="1">Cell membrane</location>
        <topology evidence="1">Multi-pass membrane protein</topology>
    </subcellularLocation>
</comment>
<dbReference type="PANTHER" id="PTHR34300:SF2">
    <property type="entry name" value="QUEUOSINE PRECURSOR TRANSPORTER-RELATED"/>
    <property type="match status" value="1"/>
</dbReference>
<comment type="similarity">
    <text evidence="1">Belongs to the vitamin uptake transporter (VUT/ECF) (TC 2.A.88) family. Q precursor transporter subfamily.</text>
</comment>
<keyword evidence="1" id="KW-1133">Transmembrane helix</keyword>
<comment type="function">
    <text evidence="1">Involved in the import of queuosine (Q) precursors, required for Q precursor salvage.</text>
</comment>
<name>A0A126SYI6_9BACT</name>
<feature type="transmembrane region" description="Helical" evidence="1">
    <location>
        <begin position="72"/>
        <end position="93"/>
    </location>
</feature>
<dbReference type="Pfam" id="PF02592">
    <property type="entry name" value="Vut_1"/>
    <property type="match status" value="1"/>
</dbReference>
<organism evidence="2">
    <name type="scientific">uncultured bacterium UPO54</name>
    <dbReference type="NCBI Taxonomy" id="1776979"/>
    <lineage>
        <taxon>Bacteria</taxon>
        <taxon>environmental samples</taxon>
    </lineage>
</organism>
<protein>
    <recommendedName>
        <fullName evidence="1">Probable queuosine precursor transporter</fullName>
        <shortName evidence="1">Q precursor transporter</shortName>
    </recommendedName>
</protein>
<dbReference type="HAMAP" id="MF_02088">
    <property type="entry name" value="Q_prec_transport"/>
    <property type="match status" value="1"/>
</dbReference>
<sequence length="230" mass="25413">MSAPAARRNYRYFDLVMAAFVTVLLCANLIGVSKVTTIGGLTFSAGNLFFPLSYLFGDILTEVYGYARSRRVVWTGFGALAFAAVMSAVVVHLPPADGWTGQAVIEAAFGATWRIALASLVGYWCGEILNSFTLARMKVLTRGRYLWTRTIGSTMVGEAADTLVFYPLAFYGVWETPILLSVMAANYCIKVGWEILATPVTYRVVNALKRAEQEDYFDDKTDFNPFTLKV</sequence>
<keyword evidence="1" id="KW-0813">Transport</keyword>
<dbReference type="InterPro" id="IPR003744">
    <property type="entry name" value="YhhQ"/>
</dbReference>
<keyword evidence="1" id="KW-0812">Transmembrane</keyword>
<dbReference type="EMBL" id="KU144982">
    <property type="protein sequence ID" value="AMK59370.1"/>
    <property type="molecule type" value="Genomic_DNA"/>
</dbReference>